<comment type="caution">
    <text evidence="1">The sequence shown here is derived from an EMBL/GenBank/DDBJ whole genome shotgun (WGS) entry which is preliminary data.</text>
</comment>
<dbReference type="Proteomes" id="UP001165064">
    <property type="component" value="Unassembled WGS sequence"/>
</dbReference>
<reference evidence="1" key="1">
    <citation type="submission" date="2023-04" db="EMBL/GenBank/DDBJ databases">
        <title>Ambrosiozyma monospora NBRC 10751.</title>
        <authorList>
            <person name="Ichikawa N."/>
            <person name="Sato H."/>
            <person name="Tonouchi N."/>
        </authorList>
    </citation>
    <scope>NUCLEOTIDE SEQUENCE</scope>
    <source>
        <strain evidence="1">NBRC 10751</strain>
    </source>
</reference>
<evidence type="ECO:0000313" key="1">
    <source>
        <dbReference type="EMBL" id="GME77609.1"/>
    </source>
</evidence>
<name>A0ACB5SZC3_AMBMO</name>
<evidence type="ECO:0000313" key="2">
    <source>
        <dbReference type="Proteomes" id="UP001165064"/>
    </source>
</evidence>
<accession>A0ACB5SZC3</accession>
<sequence length="87" mass="9345">MPLKPPPYPKTLRPYEISIAKENQARLNEVYADLKKRQAKEKENETDQEGAGAFGQRLLLTNGTGMSGSTASLGFQPTGAGFGNGGF</sequence>
<gene>
    <name evidence="1" type="ORF">Amon02_000309600</name>
</gene>
<proteinExistence type="predicted"/>
<organism evidence="1 2">
    <name type="scientific">Ambrosiozyma monospora</name>
    <name type="common">Yeast</name>
    <name type="synonym">Endomycopsis monosporus</name>
    <dbReference type="NCBI Taxonomy" id="43982"/>
    <lineage>
        <taxon>Eukaryota</taxon>
        <taxon>Fungi</taxon>
        <taxon>Dikarya</taxon>
        <taxon>Ascomycota</taxon>
        <taxon>Saccharomycotina</taxon>
        <taxon>Pichiomycetes</taxon>
        <taxon>Pichiales</taxon>
        <taxon>Pichiaceae</taxon>
        <taxon>Ambrosiozyma</taxon>
    </lineage>
</organism>
<protein>
    <submittedName>
        <fullName evidence="1">Unnamed protein product</fullName>
    </submittedName>
</protein>
<keyword evidence="2" id="KW-1185">Reference proteome</keyword>
<dbReference type="EMBL" id="BSXS01001910">
    <property type="protein sequence ID" value="GME77609.1"/>
    <property type="molecule type" value="Genomic_DNA"/>
</dbReference>